<keyword evidence="3" id="KW-1185">Reference proteome</keyword>
<dbReference type="EMBL" id="MU003696">
    <property type="protein sequence ID" value="KAF2812802.1"/>
    <property type="molecule type" value="Genomic_DNA"/>
</dbReference>
<organism evidence="2">
    <name type="scientific">Mytilinidion resinicola</name>
    <dbReference type="NCBI Taxonomy" id="574789"/>
    <lineage>
        <taxon>Eukaryota</taxon>
        <taxon>Fungi</taxon>
        <taxon>Dikarya</taxon>
        <taxon>Ascomycota</taxon>
        <taxon>Pezizomycotina</taxon>
        <taxon>Dothideomycetes</taxon>
        <taxon>Pleosporomycetidae</taxon>
        <taxon>Mytilinidiales</taxon>
        <taxon>Mytilinidiaceae</taxon>
        <taxon>Mytilinidion</taxon>
    </lineage>
</organism>
<accession>A0A6A6YV39</accession>
<dbReference type="Proteomes" id="UP000504636">
    <property type="component" value="Unplaced"/>
</dbReference>
<name>A0A6A6YV39_9PEZI</name>
<dbReference type="GeneID" id="54460225"/>
<evidence type="ECO:0000313" key="4">
    <source>
        <dbReference type="RefSeq" id="XP_033579766.1"/>
    </source>
</evidence>
<dbReference type="RefSeq" id="XP_033579766.1">
    <property type="nucleotide sequence ID" value="XM_033719332.1"/>
</dbReference>
<evidence type="ECO:0000313" key="2">
    <source>
        <dbReference type="EMBL" id="KAF2812802.1"/>
    </source>
</evidence>
<reference evidence="2 4" key="1">
    <citation type="journal article" date="2020" name="Stud. Mycol.">
        <title>101 Dothideomycetes genomes: a test case for predicting lifestyles and emergence of pathogens.</title>
        <authorList>
            <person name="Haridas S."/>
            <person name="Albert R."/>
            <person name="Binder M."/>
            <person name="Bloem J."/>
            <person name="Labutti K."/>
            <person name="Salamov A."/>
            <person name="Andreopoulos B."/>
            <person name="Baker S."/>
            <person name="Barry K."/>
            <person name="Bills G."/>
            <person name="Bluhm B."/>
            <person name="Cannon C."/>
            <person name="Castanera R."/>
            <person name="Culley D."/>
            <person name="Daum C."/>
            <person name="Ezra D."/>
            <person name="Gonzalez J."/>
            <person name="Henrissat B."/>
            <person name="Kuo A."/>
            <person name="Liang C."/>
            <person name="Lipzen A."/>
            <person name="Lutzoni F."/>
            <person name="Magnuson J."/>
            <person name="Mondo S."/>
            <person name="Nolan M."/>
            <person name="Ohm R."/>
            <person name="Pangilinan J."/>
            <person name="Park H.-J."/>
            <person name="Ramirez L."/>
            <person name="Alfaro M."/>
            <person name="Sun H."/>
            <person name="Tritt A."/>
            <person name="Yoshinaga Y."/>
            <person name="Zwiers L.-H."/>
            <person name="Turgeon B."/>
            <person name="Goodwin S."/>
            <person name="Spatafora J."/>
            <person name="Crous P."/>
            <person name="Grigoriev I."/>
        </authorList>
    </citation>
    <scope>NUCLEOTIDE SEQUENCE</scope>
    <source>
        <strain evidence="2 4">CBS 304.34</strain>
    </source>
</reference>
<gene>
    <name evidence="2 4" type="ORF">BDZ99DRAFT_460178</name>
</gene>
<evidence type="ECO:0000313" key="3">
    <source>
        <dbReference type="Proteomes" id="UP000504636"/>
    </source>
</evidence>
<evidence type="ECO:0000256" key="1">
    <source>
        <dbReference type="SAM" id="MobiDB-lite"/>
    </source>
</evidence>
<feature type="region of interest" description="Disordered" evidence="1">
    <location>
        <begin position="1"/>
        <end position="22"/>
    </location>
</feature>
<feature type="compositionally biased region" description="Pro residues" evidence="1">
    <location>
        <begin position="1"/>
        <end position="13"/>
    </location>
</feature>
<proteinExistence type="predicted"/>
<sequence>MHHLPPTPPPSPAPTCKTEQDAQSSDRLKACSNSSLQLLVSEIFQVGNVILVNVLVHVHLMKTPLNSTSTYYFEELERHEFQLHRAKRTFPLLLTGLYDCVEAFSYQLQRGVQLKDSEDRKILFRAEEPDCAFGAMESGNVAFGIPCPCKRQGTRACSTFDSYRRSPQQPRVS</sequence>
<reference evidence="4" key="2">
    <citation type="submission" date="2020-04" db="EMBL/GenBank/DDBJ databases">
        <authorList>
            <consortium name="NCBI Genome Project"/>
        </authorList>
    </citation>
    <scope>NUCLEOTIDE SEQUENCE</scope>
    <source>
        <strain evidence="4">CBS 304.34</strain>
    </source>
</reference>
<dbReference type="AlphaFoldDB" id="A0A6A6YV39"/>
<reference evidence="4" key="3">
    <citation type="submission" date="2025-04" db="UniProtKB">
        <authorList>
            <consortium name="RefSeq"/>
        </authorList>
    </citation>
    <scope>IDENTIFICATION</scope>
    <source>
        <strain evidence="4">CBS 304.34</strain>
    </source>
</reference>
<protein>
    <submittedName>
        <fullName evidence="2 4">Uncharacterized protein</fullName>
    </submittedName>
</protein>